<protein>
    <submittedName>
        <fullName evidence="2">Uncharacterized protein</fullName>
    </submittedName>
</protein>
<dbReference type="EMBL" id="KY031225">
    <property type="protein sequence ID" value="ATU82976.1"/>
    <property type="molecule type" value="mRNA"/>
</dbReference>
<name>A0A2K8JMB9_PRIPG</name>
<sequence length="68" mass="8262">MHCFPRLFKQNILLLILLLTDKTCSRKFREESRVTPWNFNALDHLIKIRTYINLCSIISEEKYIEDYL</sequence>
<evidence type="ECO:0000313" key="2">
    <source>
        <dbReference type="EMBL" id="ATU82976.1"/>
    </source>
</evidence>
<accession>A0A2K8JMB9</accession>
<feature type="chain" id="PRO_5014946757" evidence="1">
    <location>
        <begin position="26"/>
        <end position="68"/>
    </location>
</feature>
<keyword evidence="1" id="KW-0732">Signal</keyword>
<feature type="signal peptide" evidence="1">
    <location>
        <begin position="1"/>
        <end position="25"/>
    </location>
</feature>
<evidence type="ECO:0000256" key="1">
    <source>
        <dbReference type="SAM" id="SignalP"/>
    </source>
</evidence>
<proteinExistence type="evidence at transcript level"/>
<organism evidence="2">
    <name type="scientific">Pristhesancus plagipennis</name>
    <name type="common">Common assassin bug</name>
    <dbReference type="NCBI Taxonomy" id="1955184"/>
    <lineage>
        <taxon>Eukaryota</taxon>
        <taxon>Metazoa</taxon>
        <taxon>Ecdysozoa</taxon>
        <taxon>Arthropoda</taxon>
        <taxon>Hexapoda</taxon>
        <taxon>Insecta</taxon>
        <taxon>Pterygota</taxon>
        <taxon>Neoptera</taxon>
        <taxon>Paraneoptera</taxon>
        <taxon>Hemiptera</taxon>
        <taxon>Heteroptera</taxon>
        <taxon>Panheteroptera</taxon>
        <taxon>Cimicomorpha</taxon>
        <taxon>Reduviidae</taxon>
        <taxon>Harpactorinae</taxon>
        <taxon>Harpactorini</taxon>
        <taxon>Pristhesancus</taxon>
    </lineage>
</organism>
<reference evidence="2" key="1">
    <citation type="submission" date="2016-10" db="EMBL/GenBank/DDBJ databases">
        <title>The assassin bug Pristhesancus plagipennis produces two different types of venom.</title>
        <authorList>
            <person name="Walker A.A."/>
            <person name="Herzig V."/>
            <person name="Jin J."/>
            <person name="Fry B.G."/>
            <person name="King G.F."/>
        </authorList>
    </citation>
    <scope>NUCLEOTIDE SEQUENCE</scope>
    <source>
        <tissue evidence="2">Venom/labial glands</tissue>
    </source>
</reference>
<dbReference type="AlphaFoldDB" id="A0A2K8JMB9"/>